<keyword evidence="5" id="KW-0547">Nucleotide-binding</keyword>
<dbReference type="Pfam" id="PF19279">
    <property type="entry name" value="YegS_C"/>
    <property type="match status" value="1"/>
</dbReference>
<dbReference type="Proteomes" id="UP000255295">
    <property type="component" value="Unassembled WGS sequence"/>
</dbReference>
<evidence type="ECO:0000256" key="7">
    <source>
        <dbReference type="ARBA" id="ARBA00022840"/>
    </source>
</evidence>
<comment type="similarity">
    <text evidence="2">Belongs to the diacylglycerol/lipid kinase family.</text>
</comment>
<proteinExistence type="inferred from homology"/>
<keyword evidence="10" id="KW-1208">Phospholipid metabolism</keyword>
<sequence length="317" mass="35728">MHVLFIVNERAGNGKGKIVWNRLQRHLTIDYQVALTQYEGHGQEIASEWAQNGQIKKLIIVVGGDGTVHEVVSGIVHNDFVVIGVISAGSGNDFARYFPTFQNATQIEAYVKTEMLERSIDIGKIQLGTMYDEIFVNNAGLGFDAYVTKHINKSRLKYYFNKIGLGKLSYAAAVVRGLFRFTCFDVTVYANNQTHQFQNVWFVATSNQPYFGGGMKISPMSNALDGKIELTIVHNIARWKLLLVFATVFFEKHTTFREITFLQSNQFEIVVHAQSVDCHTDGNYIGAIGQDTIVRCTIQQQAWKCIKLEKTKNVISQ</sequence>
<name>A0A2S0JXI1_LYSSH</name>
<evidence type="ECO:0000256" key="5">
    <source>
        <dbReference type="ARBA" id="ARBA00022741"/>
    </source>
</evidence>
<evidence type="ECO:0000313" key="15">
    <source>
        <dbReference type="Proteomes" id="UP000255295"/>
    </source>
</evidence>
<organism evidence="12 14">
    <name type="scientific">Lysinibacillus sphaericus</name>
    <name type="common">Bacillus sphaericus</name>
    <dbReference type="NCBI Taxonomy" id="1421"/>
    <lineage>
        <taxon>Bacteria</taxon>
        <taxon>Bacillati</taxon>
        <taxon>Bacillota</taxon>
        <taxon>Bacilli</taxon>
        <taxon>Bacillales</taxon>
        <taxon>Bacillaceae</taxon>
        <taxon>Lysinibacillus</taxon>
    </lineage>
</organism>
<dbReference type="InterPro" id="IPR001206">
    <property type="entry name" value="Diacylglycerol_kinase_cat_dom"/>
</dbReference>
<evidence type="ECO:0000256" key="1">
    <source>
        <dbReference type="ARBA" id="ARBA00001946"/>
    </source>
</evidence>
<gene>
    <name evidence="13" type="primary">ytlR</name>
    <name evidence="12" type="ORF">LS41612_06120</name>
    <name evidence="13" type="ORF">NCTC10338_03542</name>
</gene>
<evidence type="ECO:0000256" key="9">
    <source>
        <dbReference type="ARBA" id="ARBA00023209"/>
    </source>
</evidence>
<evidence type="ECO:0000313" key="14">
    <source>
        <dbReference type="Proteomes" id="UP000238825"/>
    </source>
</evidence>
<keyword evidence="6 13" id="KW-0418">Kinase</keyword>
<dbReference type="SUPFAM" id="SSF111331">
    <property type="entry name" value="NAD kinase/diacylglycerol kinase-like"/>
    <property type="match status" value="1"/>
</dbReference>
<dbReference type="InterPro" id="IPR045540">
    <property type="entry name" value="YegS/DAGK_C"/>
</dbReference>
<dbReference type="EMBL" id="CP019980">
    <property type="protein sequence ID" value="AVK95845.1"/>
    <property type="molecule type" value="Genomic_DNA"/>
</dbReference>
<evidence type="ECO:0000256" key="6">
    <source>
        <dbReference type="ARBA" id="ARBA00022777"/>
    </source>
</evidence>
<dbReference type="EMBL" id="UFSZ01000001">
    <property type="protein sequence ID" value="SUV18412.1"/>
    <property type="molecule type" value="Genomic_DNA"/>
</dbReference>
<dbReference type="InterPro" id="IPR016064">
    <property type="entry name" value="NAD/diacylglycerol_kinase_sf"/>
</dbReference>
<evidence type="ECO:0000256" key="8">
    <source>
        <dbReference type="ARBA" id="ARBA00023098"/>
    </source>
</evidence>
<dbReference type="SMART" id="SM00046">
    <property type="entry name" value="DAGKc"/>
    <property type="match status" value="1"/>
</dbReference>
<evidence type="ECO:0000313" key="12">
    <source>
        <dbReference type="EMBL" id="AVK95845.1"/>
    </source>
</evidence>
<dbReference type="NCBIfam" id="TIGR00147">
    <property type="entry name" value="YegS/Rv2252/BmrU family lipid kinase"/>
    <property type="match status" value="1"/>
</dbReference>
<dbReference type="Gene3D" id="2.60.200.40">
    <property type="match status" value="1"/>
</dbReference>
<protein>
    <submittedName>
        <fullName evidence="13">Sphingosine kinase</fullName>
        <ecNumber evidence="13">2.7.1.-</ecNumber>
    </submittedName>
</protein>
<dbReference type="AlphaFoldDB" id="A0A2S0JXI1"/>
<dbReference type="PROSITE" id="PS50146">
    <property type="entry name" value="DAGK"/>
    <property type="match status" value="1"/>
</dbReference>
<accession>A0A2S0JXI1</accession>
<dbReference type="Proteomes" id="UP000238825">
    <property type="component" value="Chromosome"/>
</dbReference>
<dbReference type="Gene3D" id="3.40.50.10330">
    <property type="entry name" value="Probable inorganic polyphosphate/atp-NAD kinase, domain 1"/>
    <property type="match status" value="1"/>
</dbReference>
<dbReference type="GO" id="GO:0005524">
    <property type="term" value="F:ATP binding"/>
    <property type="evidence" value="ECO:0007669"/>
    <property type="project" value="UniProtKB-KW"/>
</dbReference>
<dbReference type="EC" id="2.7.1.-" evidence="13"/>
<keyword evidence="7" id="KW-0067">ATP-binding</keyword>
<evidence type="ECO:0000259" key="11">
    <source>
        <dbReference type="PROSITE" id="PS50146"/>
    </source>
</evidence>
<dbReference type="InterPro" id="IPR050187">
    <property type="entry name" value="Lipid_Phosphate_FormReg"/>
</dbReference>
<dbReference type="Pfam" id="PF00781">
    <property type="entry name" value="DAGK_cat"/>
    <property type="match status" value="1"/>
</dbReference>
<keyword evidence="3" id="KW-0444">Lipid biosynthesis</keyword>
<evidence type="ECO:0000313" key="13">
    <source>
        <dbReference type="EMBL" id="SUV18412.1"/>
    </source>
</evidence>
<evidence type="ECO:0000256" key="3">
    <source>
        <dbReference type="ARBA" id="ARBA00022516"/>
    </source>
</evidence>
<feature type="domain" description="DAGKc" evidence="11">
    <location>
        <begin position="1"/>
        <end position="129"/>
    </location>
</feature>
<evidence type="ECO:0000256" key="10">
    <source>
        <dbReference type="ARBA" id="ARBA00023264"/>
    </source>
</evidence>
<dbReference type="PANTHER" id="PTHR12358">
    <property type="entry name" value="SPHINGOSINE KINASE"/>
    <property type="match status" value="1"/>
</dbReference>
<comment type="cofactor">
    <cofactor evidence="1">
        <name>Mg(2+)</name>
        <dbReference type="ChEBI" id="CHEBI:18420"/>
    </cofactor>
</comment>
<keyword evidence="9" id="KW-0594">Phospholipid biosynthesis</keyword>
<dbReference type="InterPro" id="IPR005218">
    <property type="entry name" value="Diacylglycerol/lipid_kinase"/>
</dbReference>
<keyword evidence="8" id="KW-0443">Lipid metabolism</keyword>
<reference evidence="12 14" key="1">
    <citation type="submission" date="2017-03" db="EMBL/GenBank/DDBJ databases">
        <title>The whole genome sequencing and assembly of Lysinibacillus sphaericus DSM 28T strain.</title>
        <authorList>
            <person name="Lee Y.-J."/>
            <person name="Yi H."/>
            <person name="Bahn Y.-S."/>
            <person name="Kim J.F."/>
            <person name="Lee D.-W."/>
        </authorList>
    </citation>
    <scope>NUCLEOTIDE SEQUENCE [LARGE SCALE GENOMIC DNA]</scope>
    <source>
        <strain evidence="12 14">DSM 28</strain>
    </source>
</reference>
<keyword evidence="4 13" id="KW-0808">Transferase</keyword>
<dbReference type="PANTHER" id="PTHR12358:SF54">
    <property type="entry name" value="SPHINGOSINE KINASE RELATED PROTEIN"/>
    <property type="match status" value="1"/>
</dbReference>
<dbReference type="GO" id="GO:0016301">
    <property type="term" value="F:kinase activity"/>
    <property type="evidence" value="ECO:0007669"/>
    <property type="project" value="UniProtKB-KW"/>
</dbReference>
<dbReference type="InterPro" id="IPR017438">
    <property type="entry name" value="ATP-NAD_kinase_N"/>
</dbReference>
<evidence type="ECO:0000256" key="2">
    <source>
        <dbReference type="ARBA" id="ARBA00005983"/>
    </source>
</evidence>
<reference evidence="13 15" key="2">
    <citation type="submission" date="2018-06" db="EMBL/GenBank/DDBJ databases">
        <authorList>
            <consortium name="Pathogen Informatics"/>
            <person name="Doyle S."/>
        </authorList>
    </citation>
    <scope>NUCLEOTIDE SEQUENCE [LARGE SCALE GENOMIC DNA]</scope>
    <source>
        <strain evidence="13 15">NCTC10338</strain>
    </source>
</reference>
<dbReference type="RefSeq" id="WP_024363743.1">
    <property type="nucleotide sequence ID" value="NZ_BJNS01000002.1"/>
</dbReference>
<evidence type="ECO:0000256" key="4">
    <source>
        <dbReference type="ARBA" id="ARBA00022679"/>
    </source>
</evidence>
<dbReference type="GeneID" id="48275770"/>
<dbReference type="GO" id="GO:0008654">
    <property type="term" value="P:phospholipid biosynthetic process"/>
    <property type="evidence" value="ECO:0007669"/>
    <property type="project" value="UniProtKB-KW"/>
</dbReference>